<sequence length="48" mass="5274">MGSSRASPCNPQPQLTNPKPGGVMLNVNYIPDNSKWMTLIQNTSRIES</sequence>
<evidence type="ECO:0000313" key="3">
    <source>
        <dbReference type="Proteomes" id="UP000196239"/>
    </source>
</evidence>
<name>A0A128A513_9ARCH</name>
<gene>
    <name evidence="2" type="ORF">NDEV_1668</name>
</gene>
<evidence type="ECO:0000313" key="2">
    <source>
        <dbReference type="EMBL" id="CUR52430.1"/>
    </source>
</evidence>
<keyword evidence="3" id="KW-1185">Reference proteome</keyword>
<evidence type="ECO:0000256" key="1">
    <source>
        <dbReference type="SAM" id="MobiDB-lite"/>
    </source>
</evidence>
<organism evidence="2 3">
    <name type="scientific">Nitrosotalea devaniterrae</name>
    <dbReference type="NCBI Taxonomy" id="1078905"/>
    <lineage>
        <taxon>Archaea</taxon>
        <taxon>Nitrososphaerota</taxon>
        <taxon>Nitrososphaeria</taxon>
        <taxon>Nitrosotaleales</taxon>
        <taxon>Nitrosotaleaceae</taxon>
        <taxon>Nitrosotalea</taxon>
    </lineage>
</organism>
<dbReference type="KEGG" id="ndv:NDEV_1668"/>
<dbReference type="Proteomes" id="UP000196239">
    <property type="component" value="Chromosome 1"/>
</dbReference>
<feature type="compositionally biased region" description="Polar residues" evidence="1">
    <location>
        <begin position="1"/>
        <end position="17"/>
    </location>
</feature>
<feature type="region of interest" description="Disordered" evidence="1">
    <location>
        <begin position="1"/>
        <end position="21"/>
    </location>
</feature>
<protein>
    <submittedName>
        <fullName evidence="2">Uncharacterized protein</fullName>
    </submittedName>
</protein>
<reference evidence="3" key="1">
    <citation type="submission" date="2015-10" db="EMBL/GenBank/DDBJ databases">
        <authorList>
            <person name="Lehtovirta-Morley L.E."/>
            <person name="Vieille C."/>
        </authorList>
    </citation>
    <scope>NUCLEOTIDE SEQUENCE [LARGE SCALE GENOMIC DNA]</scope>
</reference>
<proteinExistence type="predicted"/>
<dbReference type="EMBL" id="LN890280">
    <property type="protein sequence ID" value="CUR52430.1"/>
    <property type="molecule type" value="Genomic_DNA"/>
</dbReference>
<accession>A0A128A513</accession>
<dbReference type="AlphaFoldDB" id="A0A128A513"/>